<dbReference type="InterPro" id="IPR012280">
    <property type="entry name" value="Semialdhyde_DH_dimer_dom"/>
</dbReference>
<dbReference type="PIRSF" id="PIRSF000148">
    <property type="entry name" value="ASA_dh"/>
    <property type="match status" value="1"/>
</dbReference>
<comment type="pathway">
    <text evidence="1 15">Amino-acid biosynthesis; L-methionine biosynthesis via de novo pathway; L-homoserine from L-aspartate: step 2/3.</text>
</comment>
<dbReference type="CDD" id="cd02316">
    <property type="entry name" value="VcASADH2_like_N"/>
    <property type="match status" value="1"/>
</dbReference>
<dbReference type="EC" id="1.2.1.11" evidence="6 15"/>
<dbReference type="SUPFAM" id="SSF51735">
    <property type="entry name" value="NAD(P)-binding Rossmann-fold domains"/>
    <property type="match status" value="1"/>
</dbReference>
<dbReference type="PROSITE" id="PS01103">
    <property type="entry name" value="ASD"/>
    <property type="match status" value="1"/>
</dbReference>
<dbReference type="InterPro" id="IPR036291">
    <property type="entry name" value="NAD(P)-bd_dom_sf"/>
</dbReference>
<keyword evidence="9 15" id="KW-0521">NADP</keyword>
<comment type="pathway">
    <text evidence="2 15">Amino-acid biosynthesis; L-lysine biosynthesis via DAP pathway; (S)-tetrahydrodipicolinate from L-aspartate: step 2/4.</text>
</comment>
<comment type="caution">
    <text evidence="18">The sequence shown here is derived from an EMBL/GenBank/DDBJ whole genome shotgun (WGS) entry which is preliminary data.</text>
</comment>
<evidence type="ECO:0000256" key="14">
    <source>
        <dbReference type="ARBA" id="ARBA00047891"/>
    </source>
</evidence>
<dbReference type="InterPro" id="IPR005986">
    <property type="entry name" value="Asp_semialdehyde_DH_beta"/>
</dbReference>
<dbReference type="GO" id="GO:0050661">
    <property type="term" value="F:NADP binding"/>
    <property type="evidence" value="ECO:0007669"/>
    <property type="project" value="UniProtKB-UniRule"/>
</dbReference>
<evidence type="ECO:0000256" key="7">
    <source>
        <dbReference type="ARBA" id="ARBA00022605"/>
    </source>
</evidence>
<dbReference type="EMBL" id="BBNO01000004">
    <property type="protein sequence ID" value="GAO08930.1"/>
    <property type="molecule type" value="Genomic_DNA"/>
</dbReference>
<dbReference type="SUPFAM" id="SSF55347">
    <property type="entry name" value="Glyceraldehyde-3-phosphate dehydrogenase-like, C-terminal domain"/>
    <property type="match status" value="1"/>
</dbReference>
<keyword evidence="7 15" id="KW-0028">Amino-acid biosynthesis</keyword>
<keyword evidence="13 15" id="KW-0486">Methionine biosynthesis</keyword>
<feature type="binding site" evidence="15">
    <location>
        <begin position="157"/>
        <end position="158"/>
    </location>
    <ligand>
        <name>NADP(+)</name>
        <dbReference type="ChEBI" id="CHEBI:58349"/>
    </ligand>
</feature>
<evidence type="ECO:0000256" key="8">
    <source>
        <dbReference type="ARBA" id="ARBA00022697"/>
    </source>
</evidence>
<feature type="domain" description="Semialdehyde dehydrogenase NAD-binding" evidence="17">
    <location>
        <begin position="2"/>
        <end position="117"/>
    </location>
</feature>
<keyword evidence="8 15" id="KW-0791">Threonine biosynthesis</keyword>
<dbReference type="PANTHER" id="PTHR46278:SF2">
    <property type="entry name" value="ASPARTATE-SEMIALDEHYDE DEHYDROGENASE"/>
    <property type="match status" value="1"/>
</dbReference>
<dbReference type="Gene3D" id="3.40.50.720">
    <property type="entry name" value="NAD(P)-binding Rossmann-like Domain"/>
    <property type="match status" value="1"/>
</dbReference>
<evidence type="ECO:0000256" key="12">
    <source>
        <dbReference type="ARBA" id="ARBA00023154"/>
    </source>
</evidence>
<evidence type="ECO:0000256" key="4">
    <source>
        <dbReference type="ARBA" id="ARBA00010584"/>
    </source>
</evidence>
<dbReference type="UniPathway" id="UPA00034">
    <property type="reaction ID" value="UER00016"/>
</dbReference>
<reference evidence="18 19" key="2">
    <citation type="journal article" date="2015" name="Stand. Genomic Sci.">
        <title>Draft genome sequence of marine-derived Streptomyces sp. TP-A0598, a producer of anti-MRSA antibiotic lydicamycins.</title>
        <authorList>
            <person name="Komaki H."/>
            <person name="Ichikawa N."/>
            <person name="Hosoyama A."/>
            <person name="Fujita N."/>
            <person name="Igarashi Y."/>
        </authorList>
    </citation>
    <scope>NUCLEOTIDE SEQUENCE [LARGE SCALE GENOMIC DNA]</scope>
    <source>
        <strain evidence="18 19">NBRC 110027</strain>
    </source>
</reference>
<comment type="catalytic activity">
    <reaction evidence="14 15">
        <text>L-aspartate 4-semialdehyde + phosphate + NADP(+) = 4-phospho-L-aspartate + NADPH + H(+)</text>
        <dbReference type="Rhea" id="RHEA:24284"/>
        <dbReference type="ChEBI" id="CHEBI:15378"/>
        <dbReference type="ChEBI" id="CHEBI:43474"/>
        <dbReference type="ChEBI" id="CHEBI:57535"/>
        <dbReference type="ChEBI" id="CHEBI:57783"/>
        <dbReference type="ChEBI" id="CHEBI:58349"/>
        <dbReference type="ChEBI" id="CHEBI:537519"/>
        <dbReference type="EC" id="1.2.1.11"/>
    </reaction>
</comment>
<evidence type="ECO:0000256" key="9">
    <source>
        <dbReference type="ARBA" id="ARBA00022857"/>
    </source>
</evidence>
<feature type="active site" description="Proton acceptor" evidence="15 16">
    <location>
        <position position="254"/>
    </location>
</feature>
<comment type="caution">
    <text evidence="15">Lacks conserved residue(s) required for the propagation of feature annotation.</text>
</comment>
<evidence type="ECO:0000256" key="13">
    <source>
        <dbReference type="ARBA" id="ARBA00023167"/>
    </source>
</evidence>
<evidence type="ECO:0000256" key="5">
    <source>
        <dbReference type="ARBA" id="ARBA00011738"/>
    </source>
</evidence>
<name>A0A0P4R8M2_9ACTN</name>
<keyword evidence="11 15" id="KW-0560">Oxidoreductase</keyword>
<evidence type="ECO:0000256" key="10">
    <source>
        <dbReference type="ARBA" id="ARBA00022915"/>
    </source>
</evidence>
<protein>
    <recommendedName>
        <fullName evidence="6 15">Aspartate-semialdehyde dehydrogenase</fullName>
        <shortName evidence="15">ASA dehydrogenase</shortName>
        <shortName evidence="15">ASADH</shortName>
        <ecNumber evidence="6 15">1.2.1.11</ecNumber>
    </recommendedName>
    <alternativeName>
        <fullName evidence="15">Aspartate-beta-semialdehyde dehydrogenase</fullName>
    </alternativeName>
</protein>
<feature type="binding site" evidence="15">
    <location>
        <position position="154"/>
    </location>
    <ligand>
        <name>substrate</name>
    </ligand>
</feature>
<feature type="active site" description="Acyl-thioester intermediate" evidence="15 16">
    <location>
        <position position="127"/>
    </location>
</feature>
<dbReference type="GO" id="GO:0046983">
    <property type="term" value="F:protein dimerization activity"/>
    <property type="evidence" value="ECO:0007669"/>
    <property type="project" value="InterPro"/>
</dbReference>
<proteinExistence type="inferred from homology"/>
<keyword evidence="19" id="KW-1185">Reference proteome</keyword>
<dbReference type="PANTHER" id="PTHR46278">
    <property type="entry name" value="DEHYDROGENASE, PUTATIVE-RELATED"/>
    <property type="match status" value="1"/>
</dbReference>
<dbReference type="SMART" id="SM00859">
    <property type="entry name" value="Semialdhyde_dh"/>
    <property type="match status" value="1"/>
</dbReference>
<dbReference type="NCBIfam" id="NF011456">
    <property type="entry name" value="PRK14874.1"/>
    <property type="match status" value="1"/>
</dbReference>
<feature type="binding site" evidence="15">
    <location>
        <begin position="37"/>
        <end position="38"/>
    </location>
    <ligand>
        <name>NADP(+)</name>
        <dbReference type="ChEBI" id="CHEBI:58349"/>
    </ligand>
</feature>
<evidence type="ECO:0000256" key="3">
    <source>
        <dbReference type="ARBA" id="ARBA00005097"/>
    </source>
</evidence>
<dbReference type="Gene3D" id="3.30.360.10">
    <property type="entry name" value="Dihydrodipicolinate Reductase, domain 2"/>
    <property type="match status" value="1"/>
</dbReference>
<organism evidence="18 19">
    <name type="scientific">Streptomyces lydicamycinicus</name>
    <dbReference type="NCBI Taxonomy" id="1546107"/>
    <lineage>
        <taxon>Bacteria</taxon>
        <taxon>Bacillati</taxon>
        <taxon>Actinomycetota</taxon>
        <taxon>Actinomycetes</taxon>
        <taxon>Kitasatosporales</taxon>
        <taxon>Streptomycetaceae</taxon>
        <taxon>Streptomyces</taxon>
    </lineage>
</organism>
<dbReference type="GO" id="GO:0009089">
    <property type="term" value="P:lysine biosynthetic process via diaminopimelate"/>
    <property type="evidence" value="ECO:0007669"/>
    <property type="project" value="UniProtKB-UniRule"/>
</dbReference>
<keyword evidence="10 15" id="KW-0220">Diaminopimelate biosynthesis</keyword>
<dbReference type="AlphaFoldDB" id="A0A0P4R8M2"/>
<feature type="binding site" evidence="15">
    <location>
        <position position="247"/>
    </location>
    <ligand>
        <name>substrate</name>
    </ligand>
</feature>
<evidence type="ECO:0000256" key="16">
    <source>
        <dbReference type="PIRSR" id="PIRSR000148-1"/>
    </source>
</evidence>
<dbReference type="Proteomes" id="UP000048965">
    <property type="component" value="Unassembled WGS sequence"/>
</dbReference>
<dbReference type="InterPro" id="IPR000319">
    <property type="entry name" value="Asp-semialdehyde_DH_CS"/>
</dbReference>
<accession>A0A0P4R8M2</accession>
<sequence>MRIGIVGATGQVGGVMRGILAERNFPVEQLRLFASARSAGRTLPWQDTEITIEDAATADFSGLDIVLFSAGGATSKALAEKVADAGPVVIDNSSAWRRDPEVPLVVSEVNPQAITDRPKGIIANPNCTTMAAMPVLRPLHDEAGLVSLVVATYQAVSGSGLAGVEELDGQVRKVIEQDATKLTHDGAAVEFPEPDKYVAPIAFNVLPMAGSIVDDGLNETDEEQKLRNESRKILEIPDLKVSGTCVRVPVFTGHSLQVNARFARPLSPARAQELLAGAPGVTLADVPTPLQAAGQDASFVGRIREDETAENGLALFVSNDNLRKGAALNAVQIAELVAAELRG</sequence>
<reference evidence="19" key="1">
    <citation type="submission" date="2014-09" db="EMBL/GenBank/DDBJ databases">
        <title>Whole genome shotgun sequence of Streptomyces sp. NBRC 110027.</title>
        <authorList>
            <person name="Komaki H."/>
            <person name="Ichikawa N."/>
            <person name="Katano-Makiyama Y."/>
            <person name="Hosoyama A."/>
            <person name="Hashimoto M."/>
            <person name="Uohara A."/>
            <person name="Kitahashi Y."/>
            <person name="Ohji S."/>
            <person name="Kimura A."/>
            <person name="Yamazoe A."/>
            <person name="Igarashi Y."/>
            <person name="Fujita N."/>
        </authorList>
    </citation>
    <scope>NUCLEOTIDE SEQUENCE [LARGE SCALE GENOMIC DNA]</scope>
    <source>
        <strain evidence="19">NBRC 110027</strain>
    </source>
</reference>
<comment type="subunit">
    <text evidence="5 15">Homodimer.</text>
</comment>
<dbReference type="GO" id="GO:0009097">
    <property type="term" value="P:isoleucine biosynthetic process"/>
    <property type="evidence" value="ECO:0007669"/>
    <property type="project" value="UniProtKB-UniRule"/>
</dbReference>
<dbReference type="NCBIfam" id="TIGR01296">
    <property type="entry name" value="asd_B"/>
    <property type="match status" value="1"/>
</dbReference>
<comment type="function">
    <text evidence="15">Catalyzes the NADPH-dependent formation of L-aspartate-semialdehyde (L-ASA) by the reductive dephosphorylation of L-aspartyl-4-phosphate.</text>
</comment>
<dbReference type="RefSeq" id="WP_042154822.1">
    <property type="nucleotide sequence ID" value="NZ_BBNO01000004.1"/>
</dbReference>
<dbReference type="HAMAP" id="MF_02121">
    <property type="entry name" value="ASADH"/>
    <property type="match status" value="1"/>
</dbReference>
<evidence type="ECO:0000313" key="18">
    <source>
        <dbReference type="EMBL" id="GAO08930.1"/>
    </source>
</evidence>
<dbReference type="GO" id="GO:0071266">
    <property type="term" value="P:'de novo' L-methionine biosynthetic process"/>
    <property type="evidence" value="ECO:0007669"/>
    <property type="project" value="UniProtKB-UniRule"/>
</dbReference>
<dbReference type="GO" id="GO:0019877">
    <property type="term" value="P:diaminopimelate biosynthetic process"/>
    <property type="evidence" value="ECO:0007669"/>
    <property type="project" value="UniProtKB-UniRule"/>
</dbReference>
<dbReference type="Pfam" id="PF02774">
    <property type="entry name" value="Semialdhyde_dhC"/>
    <property type="match status" value="1"/>
</dbReference>
<comment type="pathway">
    <text evidence="3 15">Amino-acid biosynthesis; L-threonine biosynthesis; L-threonine from L-aspartate: step 2/5.</text>
</comment>
<evidence type="ECO:0000256" key="6">
    <source>
        <dbReference type="ARBA" id="ARBA00013120"/>
    </source>
</evidence>
<evidence type="ECO:0000256" key="1">
    <source>
        <dbReference type="ARBA" id="ARBA00005021"/>
    </source>
</evidence>
<dbReference type="CDD" id="cd18131">
    <property type="entry name" value="ASADH_C_bac_euk_like"/>
    <property type="match status" value="1"/>
</dbReference>
<evidence type="ECO:0000259" key="17">
    <source>
        <dbReference type="SMART" id="SM00859"/>
    </source>
</evidence>
<feature type="binding site" evidence="15">
    <location>
        <position position="321"/>
    </location>
    <ligand>
        <name>NADP(+)</name>
        <dbReference type="ChEBI" id="CHEBI:58349"/>
    </ligand>
</feature>
<evidence type="ECO:0000256" key="15">
    <source>
        <dbReference type="HAMAP-Rule" id="MF_02121"/>
    </source>
</evidence>
<dbReference type="GO" id="GO:0004073">
    <property type="term" value="F:aspartate-semialdehyde dehydrogenase activity"/>
    <property type="evidence" value="ECO:0007669"/>
    <property type="project" value="UniProtKB-UniRule"/>
</dbReference>
<evidence type="ECO:0000256" key="2">
    <source>
        <dbReference type="ARBA" id="ARBA00005076"/>
    </source>
</evidence>
<gene>
    <name evidence="15 18" type="primary">asd</name>
    <name evidence="18" type="ORF">TPA0598_04_05660</name>
</gene>
<evidence type="ECO:0000313" key="19">
    <source>
        <dbReference type="Proteomes" id="UP000048965"/>
    </source>
</evidence>
<dbReference type="GO" id="GO:0009088">
    <property type="term" value="P:threonine biosynthetic process"/>
    <property type="evidence" value="ECO:0007669"/>
    <property type="project" value="UniProtKB-UniRule"/>
</dbReference>
<comment type="similarity">
    <text evidence="4 15">Belongs to the aspartate-semialdehyde dehydrogenase family.</text>
</comment>
<feature type="binding site" evidence="15">
    <location>
        <begin position="9"/>
        <end position="12"/>
    </location>
    <ligand>
        <name>NADP(+)</name>
        <dbReference type="ChEBI" id="CHEBI:58349"/>
    </ligand>
</feature>
<dbReference type="OrthoDB" id="9805684at2"/>
<dbReference type="UniPathway" id="UPA00050">
    <property type="reaction ID" value="UER00463"/>
</dbReference>
<evidence type="ECO:0000256" key="11">
    <source>
        <dbReference type="ARBA" id="ARBA00023002"/>
    </source>
</evidence>
<dbReference type="InterPro" id="IPR000534">
    <property type="entry name" value="Semialdehyde_DH_NAD-bd"/>
</dbReference>
<dbReference type="UniPathway" id="UPA00051">
    <property type="reaction ID" value="UER00464"/>
</dbReference>
<dbReference type="InterPro" id="IPR012080">
    <property type="entry name" value="Asp_semialdehyde_DH"/>
</dbReference>
<dbReference type="GO" id="GO:0051287">
    <property type="term" value="F:NAD binding"/>
    <property type="evidence" value="ECO:0007669"/>
    <property type="project" value="InterPro"/>
</dbReference>
<keyword evidence="12 15" id="KW-0457">Lysine biosynthesis</keyword>
<feature type="binding site" evidence="15">
    <location>
        <position position="97"/>
    </location>
    <ligand>
        <name>phosphate</name>
        <dbReference type="ChEBI" id="CHEBI:43474"/>
    </ligand>
</feature>
<dbReference type="Pfam" id="PF01118">
    <property type="entry name" value="Semialdhyde_dh"/>
    <property type="match status" value="1"/>
</dbReference>